<proteinExistence type="predicted"/>
<name>A0A5A9ZHR3_9RHOB</name>
<feature type="transmembrane region" description="Helical" evidence="5">
    <location>
        <begin position="228"/>
        <end position="247"/>
    </location>
</feature>
<keyword evidence="3 5" id="KW-1133">Transmembrane helix</keyword>
<dbReference type="Pfam" id="PF00892">
    <property type="entry name" value="EamA"/>
    <property type="match status" value="1"/>
</dbReference>
<comment type="subcellular location">
    <subcellularLocation>
        <location evidence="1">Membrane</location>
        <topology evidence="1">Multi-pass membrane protein</topology>
    </subcellularLocation>
</comment>
<keyword evidence="9" id="KW-1185">Reference proteome</keyword>
<accession>A0A5A9ZHR3</accession>
<sequence length="280" mass="28338">MKVFLLTALTMVAFAANSVLNRLALDAGEAGPASFAAIRLISGAVMLALLVAARGGGVKWRVGVSGPAALALYMLGFSFAYVSLPAGVGALILFGGVQVTMFAGALIGGDVVPMRRWLGAGVSFVGLCYLMWPSGGAAPDLWGAGLMVAAALGWGLYSLIGRGVRDPLAVTAASFLWAAPVAVLVWLMRPDASSMAGLWLAVVSGAVTSGLGYALWYHVLPGLGATRAAVAQLTVPVIAIAGGALLLGEAVSLRVVLALLLVLGGVGIANYAFARRSRGS</sequence>
<dbReference type="PANTHER" id="PTHR32322:SF9">
    <property type="entry name" value="AMINO-ACID METABOLITE EFFLUX PUMP-RELATED"/>
    <property type="match status" value="1"/>
</dbReference>
<comment type="caution">
    <text evidence="8">The sequence shown here is derived from an EMBL/GenBank/DDBJ whole genome shotgun (WGS) entry which is preliminary data.</text>
</comment>
<feature type="transmembrane region" description="Helical" evidence="5">
    <location>
        <begin position="141"/>
        <end position="160"/>
    </location>
</feature>
<evidence type="ECO:0000256" key="3">
    <source>
        <dbReference type="ARBA" id="ARBA00022989"/>
    </source>
</evidence>
<dbReference type="SUPFAM" id="SSF103481">
    <property type="entry name" value="Multidrug resistance efflux transporter EmrE"/>
    <property type="match status" value="2"/>
</dbReference>
<evidence type="ECO:0000256" key="5">
    <source>
        <dbReference type="SAM" id="Phobius"/>
    </source>
</evidence>
<feature type="transmembrane region" description="Helical" evidence="5">
    <location>
        <begin position="31"/>
        <end position="52"/>
    </location>
</feature>
<feature type="transmembrane region" description="Helical" evidence="5">
    <location>
        <begin position="253"/>
        <end position="274"/>
    </location>
</feature>
<evidence type="ECO:0000313" key="9">
    <source>
        <dbReference type="Proteomes" id="UP000325291"/>
    </source>
</evidence>
<gene>
    <name evidence="8" type="ORF">FLO80_08235</name>
</gene>
<keyword evidence="6" id="KW-0732">Signal</keyword>
<dbReference type="AlphaFoldDB" id="A0A5A9ZHR3"/>
<dbReference type="InterPro" id="IPR037185">
    <property type="entry name" value="EmrE-like"/>
</dbReference>
<dbReference type="Proteomes" id="UP000325291">
    <property type="component" value="Unassembled WGS sequence"/>
</dbReference>
<keyword evidence="2 5" id="KW-0812">Transmembrane</keyword>
<feature type="chain" id="PRO_5023126817" evidence="6">
    <location>
        <begin position="16"/>
        <end position="280"/>
    </location>
</feature>
<feature type="signal peptide" evidence="6">
    <location>
        <begin position="1"/>
        <end position="15"/>
    </location>
</feature>
<evidence type="ECO:0000313" key="8">
    <source>
        <dbReference type="EMBL" id="KAA0916798.1"/>
    </source>
</evidence>
<reference evidence="8 9" key="1">
    <citation type="submission" date="2019-07" db="EMBL/GenBank/DDBJ databases">
        <title>Aquicoccus porphyridii gen. nov., sp. nov., isolated from a small marine red alga, Porphyridium marinum.</title>
        <authorList>
            <person name="Liu L."/>
        </authorList>
    </citation>
    <scope>NUCLEOTIDE SEQUENCE [LARGE SCALE GENOMIC DNA]</scope>
    <source>
        <strain evidence="8 9">L1 8-17</strain>
    </source>
</reference>
<feature type="transmembrane region" description="Helical" evidence="5">
    <location>
        <begin position="194"/>
        <end position="216"/>
    </location>
</feature>
<keyword evidence="4 5" id="KW-0472">Membrane</keyword>
<evidence type="ECO:0000256" key="6">
    <source>
        <dbReference type="SAM" id="SignalP"/>
    </source>
</evidence>
<feature type="transmembrane region" description="Helical" evidence="5">
    <location>
        <begin position="167"/>
        <end position="188"/>
    </location>
</feature>
<evidence type="ECO:0000256" key="4">
    <source>
        <dbReference type="ARBA" id="ARBA00023136"/>
    </source>
</evidence>
<feature type="transmembrane region" description="Helical" evidence="5">
    <location>
        <begin position="88"/>
        <end position="108"/>
    </location>
</feature>
<feature type="transmembrane region" description="Helical" evidence="5">
    <location>
        <begin position="117"/>
        <end position="135"/>
    </location>
</feature>
<feature type="domain" description="EamA" evidence="7">
    <location>
        <begin position="142"/>
        <end position="269"/>
    </location>
</feature>
<dbReference type="GO" id="GO:0016020">
    <property type="term" value="C:membrane"/>
    <property type="evidence" value="ECO:0007669"/>
    <property type="project" value="UniProtKB-SubCell"/>
</dbReference>
<dbReference type="InterPro" id="IPR000620">
    <property type="entry name" value="EamA_dom"/>
</dbReference>
<dbReference type="EMBL" id="VINQ01000004">
    <property type="protein sequence ID" value="KAA0916798.1"/>
    <property type="molecule type" value="Genomic_DNA"/>
</dbReference>
<protein>
    <submittedName>
        <fullName evidence="8">DMT family transporter</fullName>
    </submittedName>
</protein>
<feature type="transmembrane region" description="Helical" evidence="5">
    <location>
        <begin position="64"/>
        <end position="82"/>
    </location>
</feature>
<dbReference type="RefSeq" id="WP_111365531.1">
    <property type="nucleotide sequence ID" value="NZ_VINQ01000004.1"/>
</dbReference>
<dbReference type="InterPro" id="IPR050638">
    <property type="entry name" value="AA-Vitamin_Transporters"/>
</dbReference>
<evidence type="ECO:0000256" key="1">
    <source>
        <dbReference type="ARBA" id="ARBA00004141"/>
    </source>
</evidence>
<evidence type="ECO:0000256" key="2">
    <source>
        <dbReference type="ARBA" id="ARBA00022692"/>
    </source>
</evidence>
<organism evidence="8 9">
    <name type="scientific">Aquicoccus porphyridii</name>
    <dbReference type="NCBI Taxonomy" id="1852029"/>
    <lineage>
        <taxon>Bacteria</taxon>
        <taxon>Pseudomonadati</taxon>
        <taxon>Pseudomonadota</taxon>
        <taxon>Alphaproteobacteria</taxon>
        <taxon>Rhodobacterales</taxon>
        <taxon>Paracoccaceae</taxon>
        <taxon>Aquicoccus</taxon>
    </lineage>
</organism>
<evidence type="ECO:0000259" key="7">
    <source>
        <dbReference type="Pfam" id="PF00892"/>
    </source>
</evidence>
<dbReference type="PANTHER" id="PTHR32322">
    <property type="entry name" value="INNER MEMBRANE TRANSPORTER"/>
    <property type="match status" value="1"/>
</dbReference>